<organism evidence="1 2">
    <name type="scientific">Agreia bicolorata</name>
    <dbReference type="NCBI Taxonomy" id="110935"/>
    <lineage>
        <taxon>Bacteria</taxon>
        <taxon>Bacillati</taxon>
        <taxon>Actinomycetota</taxon>
        <taxon>Actinomycetes</taxon>
        <taxon>Micrococcales</taxon>
        <taxon>Microbacteriaceae</taxon>
        <taxon>Agreia</taxon>
    </lineage>
</organism>
<proteinExistence type="predicted"/>
<evidence type="ECO:0000313" key="2">
    <source>
        <dbReference type="Proteomes" id="UP000189735"/>
    </source>
</evidence>
<reference evidence="2" key="1">
    <citation type="submission" date="2017-02" db="EMBL/GenBank/DDBJ databases">
        <authorList>
            <person name="Varghese N."/>
            <person name="Submissions S."/>
        </authorList>
    </citation>
    <scope>NUCLEOTIDE SEQUENCE [LARGE SCALE GENOMIC DNA]</scope>
    <source>
        <strain evidence="2">VKM Ac-2052</strain>
    </source>
</reference>
<protein>
    <submittedName>
        <fullName evidence="1">Uncharacterized protein</fullName>
    </submittedName>
</protein>
<sequence>MLDQIAAMNLGFRAKKWFGPAEQPLRPAVVQGIDDEIENPFDVDSAMTRHWLRATATIVTVERTGEWVDRNEFFDVTLEIELDGVGRYPVRQRQLIPQKTQFEWLPGGEVGVLVNPSDHSKAVLA</sequence>
<accession>A0A1T4WPV6</accession>
<dbReference type="AlphaFoldDB" id="A0A1T4WPV6"/>
<evidence type="ECO:0000313" key="1">
    <source>
        <dbReference type="EMBL" id="SKA79390.1"/>
    </source>
</evidence>
<name>A0A1T4WPV6_9MICO</name>
<gene>
    <name evidence="1" type="ORF">SAMN06295879_0044</name>
</gene>
<dbReference type="EMBL" id="FUYG01000001">
    <property type="protein sequence ID" value="SKA79390.1"/>
    <property type="molecule type" value="Genomic_DNA"/>
</dbReference>
<dbReference type="Proteomes" id="UP000189735">
    <property type="component" value="Unassembled WGS sequence"/>
</dbReference>